<sequence length="72" mass="7555">MRFVLAALLLPLAPLWSTAIVALALALVLDAVAFGVGCRTAAALGDLFGRAVRARRGARRGTRRSAQRGARP</sequence>
<organism evidence="1 2">
    <name type="scientific">Cupriavidus cauae</name>
    <dbReference type="NCBI Taxonomy" id="2608999"/>
    <lineage>
        <taxon>Bacteria</taxon>
        <taxon>Pseudomonadati</taxon>
        <taxon>Pseudomonadota</taxon>
        <taxon>Betaproteobacteria</taxon>
        <taxon>Burkholderiales</taxon>
        <taxon>Burkholderiaceae</taxon>
        <taxon>Cupriavidus</taxon>
    </lineage>
</organism>
<comment type="caution">
    <text evidence="1">The sequence shown here is derived from an EMBL/GenBank/DDBJ whole genome shotgun (WGS) entry which is preliminary data.</text>
</comment>
<proteinExistence type="predicted"/>
<reference evidence="1 2" key="1">
    <citation type="submission" date="2019-09" db="EMBL/GenBank/DDBJ databases">
        <title>Isolation of a novel species in the genus Cupriavidus from patients with sepsis using whole genome sequencing.</title>
        <authorList>
            <person name="Kweon O.J."/>
            <person name="Lee M.-K."/>
        </authorList>
    </citation>
    <scope>NUCLEOTIDE SEQUENCE [LARGE SCALE GENOMIC DNA]</scope>
    <source>
        <strain evidence="1 2">MKL-01</strain>
    </source>
</reference>
<dbReference type="EMBL" id="VWRN01000045">
    <property type="protein sequence ID" value="KAA6120720.1"/>
    <property type="molecule type" value="Genomic_DNA"/>
</dbReference>
<evidence type="ECO:0000313" key="2">
    <source>
        <dbReference type="Proteomes" id="UP000324324"/>
    </source>
</evidence>
<evidence type="ECO:0000313" key="1">
    <source>
        <dbReference type="EMBL" id="KAA6120720.1"/>
    </source>
</evidence>
<protein>
    <submittedName>
        <fullName evidence="1">Uncharacterized protein</fullName>
    </submittedName>
</protein>
<accession>A0A5M8AFY6</accession>
<dbReference type="AlphaFoldDB" id="A0A5M8AFY6"/>
<name>A0A5M8AFY6_9BURK</name>
<dbReference type="Proteomes" id="UP000324324">
    <property type="component" value="Unassembled WGS sequence"/>
</dbReference>
<gene>
    <name evidence="1" type="ORF">F1599_16140</name>
</gene>
<keyword evidence="2" id="KW-1185">Reference proteome</keyword>
<dbReference type="RefSeq" id="WP_150083750.1">
    <property type="nucleotide sequence ID" value="NZ_VWRN01000045.1"/>
</dbReference>